<evidence type="ECO:0000256" key="4">
    <source>
        <dbReference type="ARBA" id="ARBA00022989"/>
    </source>
</evidence>
<sequence length="143" mass="14642">MSRTVRTRTFLVVGLAVAMLLAGVVSYYASSHPDGLEHVAEQAGFADTAEESATADGPLADYRVKGVEDDRAAGGLAGVVGAAAVLALSLGLVHLVRRRGSRTGEPSAGPSPDPATVPDNGRATDPEGSRHADAERGPLDGRR</sequence>
<feature type="domain" description="PDGLE" evidence="8">
    <location>
        <begin position="8"/>
        <end position="98"/>
    </location>
</feature>
<keyword evidence="10" id="KW-1185">Reference proteome</keyword>
<protein>
    <submittedName>
        <fullName evidence="9">PDGLE domain-containing protein</fullName>
    </submittedName>
</protein>
<keyword evidence="5 7" id="KW-0472">Membrane</keyword>
<keyword evidence="2" id="KW-1003">Cell membrane</keyword>
<evidence type="ECO:0000256" key="7">
    <source>
        <dbReference type="SAM" id="Phobius"/>
    </source>
</evidence>
<feature type="region of interest" description="Disordered" evidence="6">
    <location>
        <begin position="99"/>
        <end position="143"/>
    </location>
</feature>
<comment type="subcellular location">
    <subcellularLocation>
        <location evidence="1">Cell membrane</location>
    </subcellularLocation>
</comment>
<evidence type="ECO:0000313" key="10">
    <source>
        <dbReference type="Proteomes" id="UP000754710"/>
    </source>
</evidence>
<gene>
    <name evidence="9" type="ORF">K1X13_17270</name>
</gene>
<keyword evidence="4 7" id="KW-1133">Transmembrane helix</keyword>
<dbReference type="RefSeq" id="WP_221026383.1">
    <property type="nucleotide sequence ID" value="NZ_JAIEZQ010000003.1"/>
</dbReference>
<reference evidence="9 10" key="1">
    <citation type="submission" date="2021-08" db="EMBL/GenBank/DDBJ databases">
        <title>Nocardioides bacterium WL0053 sp. nov., isolated from the sediment.</title>
        <authorList>
            <person name="Wang L."/>
            <person name="Zhang D."/>
            <person name="Zhang A."/>
        </authorList>
    </citation>
    <scope>NUCLEOTIDE SEQUENCE [LARGE SCALE GENOMIC DNA]</scope>
    <source>
        <strain evidence="9 10">WL0053</strain>
    </source>
</reference>
<keyword evidence="3 7" id="KW-0812">Transmembrane</keyword>
<organism evidence="9 10">
    <name type="scientific">Nocardioides jiangsuensis</name>
    <dbReference type="NCBI Taxonomy" id="2866161"/>
    <lineage>
        <taxon>Bacteria</taxon>
        <taxon>Bacillati</taxon>
        <taxon>Actinomycetota</taxon>
        <taxon>Actinomycetes</taxon>
        <taxon>Propionibacteriales</taxon>
        <taxon>Nocardioidaceae</taxon>
        <taxon>Nocardioides</taxon>
    </lineage>
</organism>
<evidence type="ECO:0000256" key="2">
    <source>
        <dbReference type="ARBA" id="ARBA00022475"/>
    </source>
</evidence>
<comment type="caution">
    <text evidence="9">The sequence shown here is derived from an EMBL/GenBank/DDBJ whole genome shotgun (WGS) entry which is preliminary data.</text>
</comment>
<evidence type="ECO:0000256" key="5">
    <source>
        <dbReference type="ARBA" id="ARBA00023136"/>
    </source>
</evidence>
<dbReference type="EMBL" id="JAIEZQ010000003">
    <property type="protein sequence ID" value="MBY9076587.1"/>
    <property type="molecule type" value="Genomic_DNA"/>
</dbReference>
<feature type="transmembrane region" description="Helical" evidence="7">
    <location>
        <begin position="9"/>
        <end position="29"/>
    </location>
</feature>
<dbReference type="Proteomes" id="UP000754710">
    <property type="component" value="Unassembled WGS sequence"/>
</dbReference>
<dbReference type="Pfam" id="PF13190">
    <property type="entry name" value="PDGLE"/>
    <property type="match status" value="1"/>
</dbReference>
<evidence type="ECO:0000259" key="8">
    <source>
        <dbReference type="Pfam" id="PF13190"/>
    </source>
</evidence>
<feature type="transmembrane region" description="Helical" evidence="7">
    <location>
        <begin position="72"/>
        <end position="93"/>
    </location>
</feature>
<dbReference type="InterPro" id="IPR025937">
    <property type="entry name" value="PDGLE_dom"/>
</dbReference>
<evidence type="ECO:0000313" key="9">
    <source>
        <dbReference type="EMBL" id="MBY9076587.1"/>
    </source>
</evidence>
<name>A0ABS7RPX0_9ACTN</name>
<proteinExistence type="predicted"/>
<feature type="compositionally biased region" description="Basic and acidic residues" evidence="6">
    <location>
        <begin position="122"/>
        <end position="143"/>
    </location>
</feature>
<evidence type="ECO:0000256" key="6">
    <source>
        <dbReference type="SAM" id="MobiDB-lite"/>
    </source>
</evidence>
<accession>A0ABS7RPX0</accession>
<evidence type="ECO:0000256" key="3">
    <source>
        <dbReference type="ARBA" id="ARBA00022692"/>
    </source>
</evidence>
<evidence type="ECO:0000256" key="1">
    <source>
        <dbReference type="ARBA" id="ARBA00004236"/>
    </source>
</evidence>